<dbReference type="SUPFAM" id="SSF47384">
    <property type="entry name" value="Homodimeric domain of signal transducing histidine kinase"/>
    <property type="match status" value="1"/>
</dbReference>
<evidence type="ECO:0000256" key="8">
    <source>
        <dbReference type="SAM" id="Coils"/>
    </source>
</evidence>
<dbReference type="PRINTS" id="PR00344">
    <property type="entry name" value="BCTRLSENSOR"/>
</dbReference>
<sequence>MNNERLISSLRIENEQDIVWCRQRAKQIADWVGLPRLDQIRIATAVSELARNIYQYAQQGRFSFYLMPNGKGQLHGLRFVAQDNGKGIPHLDEILGGTYVSSTGMGVGLRGAQRLMDDFDITTSSEGTRISAAKYMASARSFPEDDELKALLRQLTDKSALDPYKEMQLQSEDLLVTTAELRIKQQELEDTNKELENTNKGVVALYSELEKTAQELEEASEAKSRFFSNMTHEFRTPINIIENISKLLISGQDGPLNDEQYRQVKFISDAAAELSTLVGELLQLAEVQSGRMRVEPDTFMLKDFMERLDTFAAALSFRYEHVTHRLDMPIEDVRLYTDQERLFQILRNLISNAFKYTPRGTVTIRCFMPSPDQLEFMVADTGIGISPDDQKKVFDEFYRIKSPGRKNIEGTGLGLPLAQRIALLLKGEIDLTSQLGVGSKFYLRLPIVLDQPEDDLRPGALAGTTILLIDDSEADRYIVMKALEPYDPIMIEADSARTSMDKLNAIRPDIIFLDLDLPDISGEELLESMDPSMRRRVLINTAKLITEDEQAHLKQHCHAILQKSRPDYVNHLLHHVQGLVRSLSNERA</sequence>
<dbReference type="SUPFAM" id="SSF52172">
    <property type="entry name" value="CheY-like"/>
    <property type="match status" value="1"/>
</dbReference>
<dbReference type="Gene3D" id="3.30.565.10">
    <property type="entry name" value="Histidine kinase-like ATPase, C-terminal domain"/>
    <property type="match status" value="2"/>
</dbReference>
<keyword evidence="8" id="KW-0175">Coiled coil</keyword>
<evidence type="ECO:0000256" key="1">
    <source>
        <dbReference type="ARBA" id="ARBA00000085"/>
    </source>
</evidence>
<dbReference type="SMART" id="SM00388">
    <property type="entry name" value="HisKA"/>
    <property type="match status" value="1"/>
</dbReference>
<dbReference type="InterPro" id="IPR011006">
    <property type="entry name" value="CheY-like_superfamily"/>
</dbReference>
<dbReference type="AlphaFoldDB" id="A0A562QR31"/>
<gene>
    <name evidence="11" type="ORF">IQ22_00368</name>
</gene>
<dbReference type="EMBL" id="VLKY01000001">
    <property type="protein sequence ID" value="TWI58660.1"/>
    <property type="molecule type" value="Genomic_DNA"/>
</dbReference>
<keyword evidence="12" id="KW-1185">Reference proteome</keyword>
<dbReference type="InterPro" id="IPR003661">
    <property type="entry name" value="HisK_dim/P_dom"/>
</dbReference>
<dbReference type="CDD" id="cd16934">
    <property type="entry name" value="HATPase_RsbT-like"/>
    <property type="match status" value="1"/>
</dbReference>
<dbReference type="PANTHER" id="PTHR43711">
    <property type="entry name" value="TWO-COMPONENT HISTIDINE KINASE"/>
    <property type="match status" value="1"/>
</dbReference>
<dbReference type="InterPro" id="IPR005467">
    <property type="entry name" value="His_kinase_dom"/>
</dbReference>
<dbReference type="InterPro" id="IPR036097">
    <property type="entry name" value="HisK_dim/P_sf"/>
</dbReference>
<evidence type="ECO:0000256" key="2">
    <source>
        <dbReference type="ARBA" id="ARBA00012438"/>
    </source>
</evidence>
<evidence type="ECO:0000256" key="6">
    <source>
        <dbReference type="ARBA" id="ARBA00023012"/>
    </source>
</evidence>
<keyword evidence="4" id="KW-0808">Transferase</keyword>
<name>A0A562QR31_9PSED</name>
<comment type="catalytic activity">
    <reaction evidence="1">
        <text>ATP + protein L-histidine = ADP + protein N-phospho-L-histidine.</text>
        <dbReference type="EC" id="2.7.13.3"/>
    </reaction>
</comment>
<dbReference type="EC" id="2.7.13.3" evidence="2"/>
<evidence type="ECO:0000256" key="4">
    <source>
        <dbReference type="ARBA" id="ARBA00022679"/>
    </source>
</evidence>
<dbReference type="SMART" id="SM00448">
    <property type="entry name" value="REC"/>
    <property type="match status" value="1"/>
</dbReference>
<evidence type="ECO:0000259" key="10">
    <source>
        <dbReference type="PROSITE" id="PS50110"/>
    </source>
</evidence>
<dbReference type="Pfam" id="PF00072">
    <property type="entry name" value="Response_reg"/>
    <property type="match status" value="1"/>
</dbReference>
<dbReference type="PROSITE" id="PS50109">
    <property type="entry name" value="HIS_KIN"/>
    <property type="match status" value="1"/>
</dbReference>
<organism evidence="11 12">
    <name type="scientific">Pseudomonas duriflava</name>
    <dbReference type="NCBI Taxonomy" id="459528"/>
    <lineage>
        <taxon>Bacteria</taxon>
        <taxon>Pseudomonadati</taxon>
        <taxon>Pseudomonadota</taxon>
        <taxon>Gammaproteobacteria</taxon>
        <taxon>Pseudomonadales</taxon>
        <taxon>Pseudomonadaceae</taxon>
        <taxon>Pseudomonas</taxon>
    </lineage>
</organism>
<dbReference type="Pfam" id="PF00512">
    <property type="entry name" value="HisKA"/>
    <property type="match status" value="1"/>
</dbReference>
<feature type="domain" description="Histidine kinase" evidence="9">
    <location>
        <begin position="229"/>
        <end position="449"/>
    </location>
</feature>
<dbReference type="Gene3D" id="3.40.50.2300">
    <property type="match status" value="1"/>
</dbReference>
<evidence type="ECO:0000256" key="3">
    <source>
        <dbReference type="ARBA" id="ARBA00022553"/>
    </source>
</evidence>
<dbReference type="OrthoDB" id="9770795at2"/>
<evidence type="ECO:0000259" key="9">
    <source>
        <dbReference type="PROSITE" id="PS50109"/>
    </source>
</evidence>
<dbReference type="SUPFAM" id="SSF55874">
    <property type="entry name" value="ATPase domain of HSP90 chaperone/DNA topoisomerase II/histidine kinase"/>
    <property type="match status" value="2"/>
</dbReference>
<dbReference type="Gene3D" id="1.10.287.130">
    <property type="match status" value="1"/>
</dbReference>
<feature type="coiled-coil region" evidence="8">
    <location>
        <begin position="178"/>
        <end position="222"/>
    </location>
</feature>
<dbReference type="GO" id="GO:0000155">
    <property type="term" value="F:phosphorelay sensor kinase activity"/>
    <property type="evidence" value="ECO:0007669"/>
    <property type="project" value="InterPro"/>
</dbReference>
<keyword evidence="6" id="KW-0902">Two-component regulatory system</keyword>
<dbReference type="InterPro" id="IPR001789">
    <property type="entry name" value="Sig_transdc_resp-reg_receiver"/>
</dbReference>
<keyword evidence="5 11" id="KW-0418">Kinase</keyword>
<evidence type="ECO:0000313" key="12">
    <source>
        <dbReference type="Proteomes" id="UP000316905"/>
    </source>
</evidence>
<dbReference type="CDD" id="cd16922">
    <property type="entry name" value="HATPase_EvgS-ArcB-TorS-like"/>
    <property type="match status" value="1"/>
</dbReference>
<evidence type="ECO:0000313" key="11">
    <source>
        <dbReference type="EMBL" id="TWI58660.1"/>
    </source>
</evidence>
<comment type="caution">
    <text evidence="11">The sequence shown here is derived from an EMBL/GenBank/DDBJ whole genome shotgun (WGS) entry which is preliminary data.</text>
</comment>
<evidence type="ECO:0000256" key="7">
    <source>
        <dbReference type="PROSITE-ProRule" id="PRU00169"/>
    </source>
</evidence>
<protein>
    <recommendedName>
        <fullName evidence="2">histidine kinase</fullName>
        <ecNumber evidence="2">2.7.13.3</ecNumber>
    </recommendedName>
</protein>
<dbReference type="RefSeq" id="WP_145137146.1">
    <property type="nucleotide sequence ID" value="NZ_VLKY01000001.1"/>
</dbReference>
<dbReference type="InterPro" id="IPR050736">
    <property type="entry name" value="Sensor_HK_Regulatory"/>
</dbReference>
<reference evidence="11 12" key="1">
    <citation type="journal article" date="2015" name="Stand. Genomic Sci.">
        <title>Genomic Encyclopedia of Bacterial and Archaeal Type Strains, Phase III: the genomes of soil and plant-associated and newly described type strains.</title>
        <authorList>
            <person name="Whitman W.B."/>
            <person name="Woyke T."/>
            <person name="Klenk H.P."/>
            <person name="Zhou Y."/>
            <person name="Lilburn T.G."/>
            <person name="Beck B.J."/>
            <person name="De Vos P."/>
            <person name="Vandamme P."/>
            <person name="Eisen J.A."/>
            <person name="Garrity G."/>
            <person name="Hugenholtz P."/>
            <person name="Kyrpides N.C."/>
        </authorList>
    </citation>
    <scope>NUCLEOTIDE SEQUENCE [LARGE SCALE GENOMIC DNA]</scope>
    <source>
        <strain evidence="11 12">CGMCC 1.6858</strain>
    </source>
</reference>
<dbReference type="CDD" id="cd00156">
    <property type="entry name" value="REC"/>
    <property type="match status" value="1"/>
</dbReference>
<dbReference type="SMART" id="SM00387">
    <property type="entry name" value="HATPase_c"/>
    <property type="match status" value="2"/>
</dbReference>
<dbReference type="InterPro" id="IPR003594">
    <property type="entry name" value="HATPase_dom"/>
</dbReference>
<evidence type="ECO:0000256" key="5">
    <source>
        <dbReference type="ARBA" id="ARBA00022777"/>
    </source>
</evidence>
<feature type="domain" description="Response regulatory" evidence="10">
    <location>
        <begin position="465"/>
        <end position="580"/>
    </location>
</feature>
<proteinExistence type="predicted"/>
<dbReference type="InterPro" id="IPR004358">
    <property type="entry name" value="Sig_transdc_His_kin-like_C"/>
</dbReference>
<dbReference type="Proteomes" id="UP000316905">
    <property type="component" value="Unassembled WGS sequence"/>
</dbReference>
<accession>A0A562QR31</accession>
<feature type="modified residue" description="4-aspartylphosphate" evidence="7">
    <location>
        <position position="514"/>
    </location>
</feature>
<dbReference type="PROSITE" id="PS50110">
    <property type="entry name" value="RESPONSE_REGULATORY"/>
    <property type="match status" value="1"/>
</dbReference>
<dbReference type="InterPro" id="IPR036890">
    <property type="entry name" value="HATPase_C_sf"/>
</dbReference>
<dbReference type="PANTHER" id="PTHR43711:SF31">
    <property type="entry name" value="HISTIDINE KINASE"/>
    <property type="match status" value="1"/>
</dbReference>
<dbReference type="CDD" id="cd00082">
    <property type="entry name" value="HisKA"/>
    <property type="match status" value="1"/>
</dbReference>
<keyword evidence="3 7" id="KW-0597">Phosphoprotein</keyword>
<dbReference type="Pfam" id="PF02518">
    <property type="entry name" value="HATPase_c"/>
    <property type="match status" value="2"/>
</dbReference>